<dbReference type="UniPathway" id="UPA01068">
    <property type="reaction ID" value="UER00304"/>
</dbReference>
<proteinExistence type="inferred from homology"/>
<dbReference type="OrthoDB" id="303614at2759"/>
<evidence type="ECO:0000259" key="10">
    <source>
        <dbReference type="Pfam" id="PF01243"/>
    </source>
</evidence>
<dbReference type="GO" id="GO:0004733">
    <property type="term" value="F:pyridoxamine phosphate oxidase activity"/>
    <property type="evidence" value="ECO:0007669"/>
    <property type="project" value="UniProtKB-EC"/>
</dbReference>
<keyword evidence="7" id="KW-0285">Flavoprotein</keyword>
<evidence type="ECO:0000256" key="3">
    <source>
        <dbReference type="ARBA" id="ARBA00004738"/>
    </source>
</evidence>
<dbReference type="Gene3D" id="2.30.110.10">
    <property type="entry name" value="Electron Transport, Fmn-binding Protein, Chain A"/>
    <property type="match status" value="1"/>
</dbReference>
<comment type="caution">
    <text evidence="12">The sequence shown here is derived from an EMBL/GenBank/DDBJ whole genome shotgun (WGS) entry which is preliminary data.</text>
</comment>
<reference evidence="12 13" key="1">
    <citation type="journal article" date="2018" name="Sci. Rep.">
        <title>Genomic signatures of local adaptation to the degree of environmental predictability in rotifers.</title>
        <authorList>
            <person name="Franch-Gras L."/>
            <person name="Hahn C."/>
            <person name="Garcia-Roger E.M."/>
            <person name="Carmona M.J."/>
            <person name="Serra M."/>
            <person name="Gomez A."/>
        </authorList>
    </citation>
    <scope>NUCLEOTIDE SEQUENCE [LARGE SCALE GENOMIC DNA]</scope>
    <source>
        <strain evidence="12">HYR1</strain>
    </source>
</reference>
<evidence type="ECO:0000313" key="12">
    <source>
        <dbReference type="EMBL" id="RNA39320.1"/>
    </source>
</evidence>
<evidence type="ECO:0000256" key="9">
    <source>
        <dbReference type="ARBA" id="ARBA00023002"/>
    </source>
</evidence>
<dbReference type="InterPro" id="IPR012349">
    <property type="entry name" value="Split_barrel_FMN-bd"/>
</dbReference>
<dbReference type="PIRSF" id="PIRSF000190">
    <property type="entry name" value="Pyd_amn-ph_oxd"/>
    <property type="match status" value="1"/>
</dbReference>
<accession>A0A3M7SUQ7</accession>
<evidence type="ECO:0000313" key="13">
    <source>
        <dbReference type="Proteomes" id="UP000276133"/>
    </source>
</evidence>
<comment type="pathway">
    <text evidence="3">Cofactor metabolism; pyridoxal 5'-phosphate salvage; pyridoxal 5'-phosphate from pyridoxamine 5'-phosphate: step 1/1.</text>
</comment>
<evidence type="ECO:0000256" key="5">
    <source>
        <dbReference type="ARBA" id="ARBA00007301"/>
    </source>
</evidence>
<dbReference type="Pfam" id="PF10590">
    <property type="entry name" value="PNP_phzG_C"/>
    <property type="match status" value="1"/>
</dbReference>
<evidence type="ECO:0000259" key="11">
    <source>
        <dbReference type="Pfam" id="PF10590"/>
    </source>
</evidence>
<dbReference type="SUPFAM" id="SSF50475">
    <property type="entry name" value="FMN-binding split barrel"/>
    <property type="match status" value="1"/>
</dbReference>
<evidence type="ECO:0000256" key="1">
    <source>
        <dbReference type="ARBA" id="ARBA00001917"/>
    </source>
</evidence>
<keyword evidence="13" id="KW-1185">Reference proteome</keyword>
<dbReference type="NCBIfam" id="TIGR00558">
    <property type="entry name" value="pdxH"/>
    <property type="match status" value="1"/>
</dbReference>
<gene>
    <name evidence="12" type="ORF">BpHYR1_031884</name>
</gene>
<keyword evidence="8" id="KW-0288">FMN</keyword>
<comment type="similarity">
    <text evidence="5">Belongs to the pyridoxamine 5'-phosphate oxidase family.</text>
</comment>
<dbReference type="GO" id="GO:0010181">
    <property type="term" value="F:FMN binding"/>
    <property type="evidence" value="ECO:0007669"/>
    <property type="project" value="InterPro"/>
</dbReference>
<evidence type="ECO:0000256" key="6">
    <source>
        <dbReference type="ARBA" id="ARBA00012801"/>
    </source>
</evidence>
<dbReference type="InterPro" id="IPR011576">
    <property type="entry name" value="Pyridox_Oxase_N"/>
</dbReference>
<protein>
    <recommendedName>
        <fullName evidence="6">pyridoxal 5'-phosphate synthase</fullName>
        <ecNumber evidence="6">1.4.3.5</ecNumber>
    </recommendedName>
</protein>
<comment type="cofactor">
    <cofactor evidence="1">
        <name>FMN</name>
        <dbReference type="ChEBI" id="CHEBI:58210"/>
    </cofactor>
</comment>
<dbReference type="EC" id="1.4.3.5" evidence="6"/>
<dbReference type="PANTHER" id="PTHR10851">
    <property type="entry name" value="PYRIDOXINE-5-PHOSPHATE OXIDASE"/>
    <property type="match status" value="1"/>
</dbReference>
<evidence type="ECO:0000256" key="4">
    <source>
        <dbReference type="ARBA" id="ARBA00005037"/>
    </source>
</evidence>
<comment type="pathway">
    <text evidence="4">Cofactor metabolism; pyridoxal 5'-phosphate salvage; pyridoxal 5'-phosphate from pyridoxine 5'-phosphate: step 1/1.</text>
</comment>
<dbReference type="InterPro" id="IPR000659">
    <property type="entry name" value="Pyridox_Oxase"/>
</dbReference>
<evidence type="ECO:0000256" key="8">
    <source>
        <dbReference type="ARBA" id="ARBA00022643"/>
    </source>
</evidence>
<feature type="domain" description="Pyridoxine 5'-phosphate oxidase dimerisation C-terminal" evidence="11">
    <location>
        <begin position="166"/>
        <end position="216"/>
    </location>
</feature>
<dbReference type="PANTHER" id="PTHR10851:SF0">
    <property type="entry name" value="PYRIDOXINE-5'-PHOSPHATE OXIDASE"/>
    <property type="match status" value="1"/>
</dbReference>
<feature type="domain" description="Pyridoxamine 5'-phosphate oxidase N-terminal" evidence="10">
    <location>
        <begin position="27"/>
        <end position="144"/>
    </location>
</feature>
<dbReference type="STRING" id="10195.A0A3M7SUQ7"/>
<evidence type="ECO:0000256" key="7">
    <source>
        <dbReference type="ARBA" id="ARBA00022630"/>
    </source>
</evidence>
<dbReference type="AlphaFoldDB" id="A0A3M7SUQ7"/>
<keyword evidence="9 12" id="KW-0560">Oxidoreductase</keyword>
<dbReference type="NCBIfam" id="NF004231">
    <property type="entry name" value="PRK05679.1"/>
    <property type="match status" value="1"/>
</dbReference>
<evidence type="ECO:0000256" key="2">
    <source>
        <dbReference type="ARBA" id="ARBA00003691"/>
    </source>
</evidence>
<comment type="function">
    <text evidence="2">Catalyzes the oxidation of either pyridoxine 5'-phosphate (PNP) or pyridoxamine 5'-phosphate (PMP) into pyridoxal 5'-phosphate (PLP).</text>
</comment>
<name>A0A3M7SUQ7_BRAPC</name>
<dbReference type="EMBL" id="REGN01000760">
    <property type="protein sequence ID" value="RNA39320.1"/>
    <property type="molecule type" value="Genomic_DNA"/>
</dbReference>
<dbReference type="Proteomes" id="UP000276133">
    <property type="component" value="Unassembled WGS sequence"/>
</dbReference>
<organism evidence="12 13">
    <name type="scientific">Brachionus plicatilis</name>
    <name type="common">Marine rotifer</name>
    <name type="synonym">Brachionus muelleri</name>
    <dbReference type="NCBI Taxonomy" id="10195"/>
    <lineage>
        <taxon>Eukaryota</taxon>
        <taxon>Metazoa</taxon>
        <taxon>Spiralia</taxon>
        <taxon>Gnathifera</taxon>
        <taxon>Rotifera</taxon>
        <taxon>Eurotatoria</taxon>
        <taxon>Monogononta</taxon>
        <taxon>Pseudotrocha</taxon>
        <taxon>Ploima</taxon>
        <taxon>Brachionidae</taxon>
        <taxon>Brachionus</taxon>
    </lineage>
</organism>
<dbReference type="Pfam" id="PF01243">
    <property type="entry name" value="PNPOx_N"/>
    <property type="match status" value="1"/>
</dbReference>
<dbReference type="InterPro" id="IPR019576">
    <property type="entry name" value="Pyridoxamine_oxidase_dimer_C"/>
</dbReference>
<dbReference type="GO" id="GO:0008615">
    <property type="term" value="P:pyridoxine biosynthetic process"/>
    <property type="evidence" value="ECO:0007669"/>
    <property type="project" value="InterPro"/>
</dbReference>
<sequence>MPGTSKLDISTLESRDPFKQFNCWFLEAKQNKNIKNPNAACLATCGLDGHPSCRMIQVGDFSDKGFLFFTNYDSKKAKELSQNKQCSLCFYWDHLDRQIVLKGRAEKIKEHESMDYFSRCPVAQQIKSLSSVQGKIIKDKQELVDRQQRLAKEFETTKKMPVPETYCGYLFIPDEFDFWQGNQDDIDDRLRFRKKHEHEDQELVTPGEGFWVIERLGA</sequence>